<dbReference type="Proteomes" id="UP000179807">
    <property type="component" value="Unassembled WGS sequence"/>
</dbReference>
<evidence type="ECO:0000313" key="3">
    <source>
        <dbReference type="Proteomes" id="UP000179807"/>
    </source>
</evidence>
<feature type="compositionally biased region" description="Acidic residues" evidence="1">
    <location>
        <begin position="201"/>
        <end position="211"/>
    </location>
</feature>
<evidence type="ECO:0000313" key="2">
    <source>
        <dbReference type="EMBL" id="OHT09118.1"/>
    </source>
</evidence>
<dbReference type="RefSeq" id="XP_068362254.1">
    <property type="nucleotide sequence ID" value="XM_068502376.1"/>
</dbReference>
<dbReference type="SUPFAM" id="SSF54236">
    <property type="entry name" value="Ubiquitin-like"/>
    <property type="match status" value="1"/>
</dbReference>
<evidence type="ECO:0000256" key="1">
    <source>
        <dbReference type="SAM" id="MobiDB-lite"/>
    </source>
</evidence>
<protein>
    <submittedName>
        <fullName evidence="2">Uncharacterized protein</fullName>
    </submittedName>
</protein>
<proteinExistence type="predicted"/>
<feature type="region of interest" description="Disordered" evidence="1">
    <location>
        <begin position="189"/>
        <end position="211"/>
    </location>
</feature>
<reference evidence="2" key="1">
    <citation type="submission" date="2016-10" db="EMBL/GenBank/DDBJ databases">
        <authorList>
            <person name="Benchimol M."/>
            <person name="Almeida L.G."/>
            <person name="Vasconcelos A.T."/>
            <person name="Perreira-Neves A."/>
            <person name="Rosa I.A."/>
            <person name="Tasca T."/>
            <person name="Bogo M.R."/>
            <person name="de Souza W."/>
        </authorList>
    </citation>
    <scope>NUCLEOTIDE SEQUENCE [LARGE SCALE GENOMIC DNA]</scope>
    <source>
        <strain evidence="2">K</strain>
    </source>
</reference>
<organism evidence="2 3">
    <name type="scientific">Tritrichomonas foetus</name>
    <dbReference type="NCBI Taxonomy" id="1144522"/>
    <lineage>
        <taxon>Eukaryota</taxon>
        <taxon>Metamonada</taxon>
        <taxon>Parabasalia</taxon>
        <taxon>Tritrichomonadida</taxon>
        <taxon>Tritrichomonadidae</taxon>
        <taxon>Tritrichomonas</taxon>
    </lineage>
</organism>
<dbReference type="VEuPathDB" id="TrichDB:TRFO_22120"/>
<keyword evidence="3" id="KW-1185">Reference proteome</keyword>
<dbReference type="GeneID" id="94837080"/>
<accession>A0A1J4KHI0</accession>
<sequence length="211" mass="24566">MQDALANINREIQIFLHDEENNEIPLTVRALDSISSLFSNLAACSKSRFFYGDKFLQTAFTFAFYGISEGDHIYSVKEAPSEPQNPQISHLEKFINFKKKIFNFCPRKNLSQADMERFRKQFEKIHGRSYEEELFEQNYLSYVDPEIALETAKLKDKFYSRIEGTIKCHRKLVKSFLSKSAKLCPCCRRTNSKSTQPSEETNNEDTDVVKE</sequence>
<dbReference type="EMBL" id="MLAK01000648">
    <property type="protein sequence ID" value="OHT09118.1"/>
    <property type="molecule type" value="Genomic_DNA"/>
</dbReference>
<dbReference type="AlphaFoldDB" id="A0A1J4KHI0"/>
<comment type="caution">
    <text evidence="2">The sequence shown here is derived from an EMBL/GenBank/DDBJ whole genome shotgun (WGS) entry which is preliminary data.</text>
</comment>
<gene>
    <name evidence="2" type="ORF">TRFO_22120</name>
</gene>
<dbReference type="InterPro" id="IPR029071">
    <property type="entry name" value="Ubiquitin-like_domsf"/>
</dbReference>
<name>A0A1J4KHI0_9EUKA</name>
<dbReference type="OrthoDB" id="10606170at2759"/>